<comment type="caution">
    <text evidence="1">The sequence shown here is derived from an EMBL/GenBank/DDBJ whole genome shotgun (WGS) entry which is preliminary data.</text>
</comment>
<dbReference type="Proteomes" id="UP000518266">
    <property type="component" value="Unassembled WGS sequence"/>
</dbReference>
<evidence type="ECO:0000313" key="2">
    <source>
        <dbReference type="Proteomes" id="UP000518266"/>
    </source>
</evidence>
<protein>
    <submittedName>
        <fullName evidence="1">Uncharacterized protein</fullName>
    </submittedName>
</protein>
<evidence type="ECO:0000313" key="1">
    <source>
        <dbReference type="EMBL" id="KAF3857618.1"/>
    </source>
</evidence>
<dbReference type="AlphaFoldDB" id="A0A7J5ZB65"/>
<gene>
    <name evidence="1" type="ORF">F7725_010818</name>
</gene>
<dbReference type="EMBL" id="JAAKFY010000004">
    <property type="protein sequence ID" value="KAF3857618.1"/>
    <property type="molecule type" value="Genomic_DNA"/>
</dbReference>
<keyword evidence="2" id="KW-1185">Reference proteome</keyword>
<sequence length="107" mass="11976">MATGFSSIRAADEEKKDIFNNRTGAVRIDGDTLYNQVAYLSTEQERKQCEADTISSVLKQNGSFVCNSMQPDPQVNLVSLTVLGLRLLFMKTVVFNVLLTLRLWITS</sequence>
<proteinExistence type="predicted"/>
<accession>A0A7J5ZB65</accession>
<organism evidence="1 2">
    <name type="scientific">Dissostichus mawsoni</name>
    <name type="common">Antarctic cod</name>
    <dbReference type="NCBI Taxonomy" id="36200"/>
    <lineage>
        <taxon>Eukaryota</taxon>
        <taxon>Metazoa</taxon>
        <taxon>Chordata</taxon>
        <taxon>Craniata</taxon>
        <taxon>Vertebrata</taxon>
        <taxon>Euteleostomi</taxon>
        <taxon>Actinopterygii</taxon>
        <taxon>Neopterygii</taxon>
        <taxon>Teleostei</taxon>
        <taxon>Neoteleostei</taxon>
        <taxon>Acanthomorphata</taxon>
        <taxon>Eupercaria</taxon>
        <taxon>Perciformes</taxon>
        <taxon>Notothenioidei</taxon>
        <taxon>Nototheniidae</taxon>
        <taxon>Dissostichus</taxon>
    </lineage>
</organism>
<reference evidence="1 2" key="1">
    <citation type="submission" date="2020-03" db="EMBL/GenBank/DDBJ databases">
        <title>Dissostichus mawsoni Genome sequencing and assembly.</title>
        <authorList>
            <person name="Park H."/>
        </authorList>
    </citation>
    <scope>NUCLEOTIDE SEQUENCE [LARGE SCALE GENOMIC DNA]</scope>
    <source>
        <strain evidence="1">DM0001</strain>
        <tissue evidence="1">Muscle</tissue>
    </source>
</reference>
<name>A0A7J5ZB65_DISMA</name>